<keyword evidence="7" id="KW-0072">Autophagy</keyword>
<gene>
    <name evidence="14" type="ORF">ACJ73_06981</name>
</gene>
<feature type="region of interest" description="Disordered" evidence="13">
    <location>
        <begin position="105"/>
        <end position="146"/>
    </location>
</feature>
<keyword evidence="15" id="KW-1185">Reference proteome</keyword>
<accession>A0A1J9PZA0</accession>
<feature type="region of interest" description="Disordered" evidence="13">
    <location>
        <begin position="674"/>
        <end position="741"/>
    </location>
</feature>
<dbReference type="Pfam" id="PF13329">
    <property type="entry name" value="ATG2_CAD"/>
    <property type="match status" value="1"/>
</dbReference>
<evidence type="ECO:0000256" key="6">
    <source>
        <dbReference type="ARBA" id="ARBA00022824"/>
    </source>
</evidence>
<keyword evidence="8" id="KW-0445">Lipid transport</keyword>
<dbReference type="GO" id="GO:0034727">
    <property type="term" value="P:piecemeal microautophagy of the nucleus"/>
    <property type="evidence" value="ECO:0007669"/>
    <property type="project" value="TreeGrafter"/>
</dbReference>
<evidence type="ECO:0000256" key="10">
    <source>
        <dbReference type="ARBA" id="ARBA00024479"/>
    </source>
</evidence>
<dbReference type="GO" id="GO:0061723">
    <property type="term" value="P:glycophagy"/>
    <property type="evidence" value="ECO:0007669"/>
    <property type="project" value="TreeGrafter"/>
</dbReference>
<evidence type="ECO:0000256" key="9">
    <source>
        <dbReference type="ARBA" id="ARBA00023136"/>
    </source>
</evidence>
<proteinExistence type="inferred from homology"/>
<evidence type="ECO:0000256" key="8">
    <source>
        <dbReference type="ARBA" id="ARBA00023055"/>
    </source>
</evidence>
<dbReference type="GO" id="GO:0000422">
    <property type="term" value="P:autophagy of mitochondrion"/>
    <property type="evidence" value="ECO:0007669"/>
    <property type="project" value="TreeGrafter"/>
</dbReference>
<reference evidence="14 15" key="1">
    <citation type="submission" date="2015-08" db="EMBL/GenBank/DDBJ databases">
        <title>Emmonsia species relationships and genome sequence.</title>
        <authorList>
            <person name="Cuomo C.A."/>
            <person name="Schwartz I.S."/>
            <person name="Kenyon C."/>
            <person name="De Hoog G.S."/>
            <person name="Govender N.P."/>
            <person name="Botha A."/>
            <person name="Moreno L."/>
            <person name="De Vries M."/>
            <person name="Munoz J.F."/>
            <person name="Stielow J.B."/>
        </authorList>
    </citation>
    <scope>NUCLEOTIDE SEQUENCE [LARGE SCALE GENOMIC DNA]</scope>
    <source>
        <strain evidence="14 15">EI222</strain>
    </source>
</reference>
<comment type="caution">
    <text evidence="14">The sequence shown here is derived from an EMBL/GenBank/DDBJ whole genome shotgun (WGS) entry which is preliminary data.</text>
</comment>
<dbReference type="STRING" id="1658174.A0A1J9PZA0"/>
<feature type="compositionally biased region" description="Polar residues" evidence="13">
    <location>
        <begin position="474"/>
        <end position="489"/>
    </location>
</feature>
<evidence type="ECO:0000256" key="7">
    <source>
        <dbReference type="ARBA" id="ARBA00023006"/>
    </source>
</evidence>
<feature type="region of interest" description="Disordered" evidence="13">
    <location>
        <begin position="170"/>
        <end position="194"/>
    </location>
</feature>
<dbReference type="VEuPathDB" id="FungiDB:ACJ73_06981"/>
<comment type="catalytic activity">
    <reaction evidence="10">
        <text>a 1,2-diacyl-sn-glycero-3-phospho-L-serine(in) = a 1,2-diacyl-sn-glycero-3-phospho-L-serine(out)</text>
        <dbReference type="Rhea" id="RHEA:38663"/>
        <dbReference type="ChEBI" id="CHEBI:57262"/>
    </reaction>
</comment>
<keyword evidence="6" id="KW-0256">Endoplasmic reticulum</keyword>
<dbReference type="GO" id="GO:0032266">
    <property type="term" value="F:phosphatidylinositol-3-phosphate binding"/>
    <property type="evidence" value="ECO:0007669"/>
    <property type="project" value="TreeGrafter"/>
</dbReference>
<keyword evidence="5" id="KW-0813">Transport</keyword>
<comment type="similarity">
    <text evidence="3">Belongs to the ATG2 family.</text>
</comment>
<dbReference type="InterPro" id="IPR026849">
    <property type="entry name" value="ATG2"/>
</dbReference>
<evidence type="ECO:0000256" key="5">
    <source>
        <dbReference type="ARBA" id="ARBA00022448"/>
    </source>
</evidence>
<comment type="catalytic activity">
    <reaction evidence="11">
        <text>a 1,2-diacyl-sn-glycero-3-phosphoethanolamine(in) = a 1,2-diacyl-sn-glycero-3-phosphoethanolamine(out)</text>
        <dbReference type="Rhea" id="RHEA:38895"/>
        <dbReference type="ChEBI" id="CHEBI:64612"/>
    </reaction>
</comment>
<feature type="compositionally biased region" description="Polar residues" evidence="13">
    <location>
        <begin position="674"/>
        <end position="684"/>
    </location>
</feature>
<feature type="compositionally biased region" description="Basic and acidic residues" evidence="13">
    <location>
        <begin position="492"/>
        <end position="502"/>
    </location>
</feature>
<feature type="compositionally biased region" description="Polar residues" evidence="13">
    <location>
        <begin position="694"/>
        <end position="735"/>
    </location>
</feature>
<dbReference type="GO" id="GO:0061908">
    <property type="term" value="C:phagophore"/>
    <property type="evidence" value="ECO:0007669"/>
    <property type="project" value="TreeGrafter"/>
</dbReference>
<dbReference type="OrthoDB" id="18982at2759"/>
<feature type="region of interest" description="Disordered" evidence="13">
    <location>
        <begin position="390"/>
        <end position="419"/>
    </location>
</feature>
<organism evidence="14 15">
    <name type="scientific">Blastomyces percursus</name>
    <dbReference type="NCBI Taxonomy" id="1658174"/>
    <lineage>
        <taxon>Eukaryota</taxon>
        <taxon>Fungi</taxon>
        <taxon>Dikarya</taxon>
        <taxon>Ascomycota</taxon>
        <taxon>Pezizomycotina</taxon>
        <taxon>Eurotiomycetes</taxon>
        <taxon>Eurotiomycetidae</taxon>
        <taxon>Onygenales</taxon>
        <taxon>Ajellomycetaceae</taxon>
        <taxon>Blastomyces</taxon>
    </lineage>
</organism>
<protein>
    <recommendedName>
        <fullName evidence="4">Autophagy-related protein 2</fullName>
    </recommendedName>
</protein>
<evidence type="ECO:0000313" key="15">
    <source>
        <dbReference type="Proteomes" id="UP000242791"/>
    </source>
</evidence>
<feature type="compositionally biased region" description="Basic and acidic residues" evidence="13">
    <location>
        <begin position="401"/>
        <end position="413"/>
    </location>
</feature>
<evidence type="ECO:0000256" key="1">
    <source>
        <dbReference type="ARBA" id="ARBA00004406"/>
    </source>
</evidence>
<feature type="region of interest" description="Disordered" evidence="13">
    <location>
        <begin position="2032"/>
        <end position="2055"/>
    </location>
</feature>
<evidence type="ECO:0000256" key="11">
    <source>
        <dbReference type="ARBA" id="ARBA00024615"/>
    </source>
</evidence>
<evidence type="ECO:0000256" key="4">
    <source>
        <dbReference type="ARBA" id="ARBA00018070"/>
    </source>
</evidence>
<feature type="region of interest" description="Disordered" evidence="13">
    <location>
        <begin position="432"/>
        <end position="609"/>
    </location>
</feature>
<dbReference type="Proteomes" id="UP000242791">
    <property type="component" value="Unassembled WGS sequence"/>
</dbReference>
<feature type="compositionally biased region" description="Basic and acidic residues" evidence="13">
    <location>
        <begin position="129"/>
        <end position="146"/>
    </location>
</feature>
<dbReference type="GO" id="GO:0034045">
    <property type="term" value="C:phagophore assembly site membrane"/>
    <property type="evidence" value="ECO:0007669"/>
    <property type="project" value="UniProtKB-SubCell"/>
</dbReference>
<dbReference type="EMBL" id="LGTZ01001323">
    <property type="protein sequence ID" value="OJD21678.1"/>
    <property type="molecule type" value="Genomic_DNA"/>
</dbReference>
<feature type="compositionally biased region" description="Polar residues" evidence="13">
    <location>
        <begin position="584"/>
        <end position="604"/>
    </location>
</feature>
<feature type="compositionally biased region" description="Low complexity" evidence="13">
    <location>
        <begin position="172"/>
        <end position="187"/>
    </location>
</feature>
<dbReference type="GO" id="GO:0043495">
    <property type="term" value="F:protein-membrane adaptor activity"/>
    <property type="evidence" value="ECO:0007669"/>
    <property type="project" value="TreeGrafter"/>
</dbReference>
<dbReference type="GO" id="GO:0000045">
    <property type="term" value="P:autophagosome assembly"/>
    <property type="evidence" value="ECO:0007669"/>
    <property type="project" value="TreeGrafter"/>
</dbReference>
<name>A0A1J9PZA0_9EURO</name>
<dbReference type="GO" id="GO:0061709">
    <property type="term" value="P:reticulophagy"/>
    <property type="evidence" value="ECO:0007669"/>
    <property type="project" value="TreeGrafter"/>
</dbReference>
<dbReference type="PANTHER" id="PTHR13190:SF1">
    <property type="entry name" value="AUTOPHAGY-RELATED 2, ISOFORM A"/>
    <property type="match status" value="1"/>
</dbReference>
<keyword evidence="9" id="KW-0472">Membrane</keyword>
<sequence length="2175" mass="236689">MSYFLPSFFQKRLLRYALSRLELVDTDALDLESLGIRWGQRSTFELRDIGLRLEKLSSVLRLPPSCKLTKATVSLIHVTIPADIYSSSIVVEVENVQVNLKLLSDEAPSSGDGHETSGASGLSRGANASDHRVPEPHVHDQLSEKGRILPSTTDLAQFFLELEPKEEKAELEAAISSQSQYSQSSDGLSDDGDEELGIGVEDGMSLPSFVAGFFQGVADRLQLKIKDVAFKIDMDLPHDRRSSSSQDLTVDPITAVFTVQNISIDSVASSLEEGPELKVGKRFICLSQINLMFLADAGVFSSYSHFTPPSLESPSTTHSTHSTHFVHSDISHTPLRVSSPAPPSSTSDSCLAMSRGTILDQPSILEATAPITDLQDSIYTDDGRFSDAGSEYEYGNGSYFDHTRPAPESKYDENSQDDSGYLDEAIRSHLSDELENSTLPIARSNDSVGEPSRDTPRPQSPTTSIPDDHMFHSMENSTASISSPSQHPETASVERQKDYPDLDRDEPETSISDSPAHMQEPSGSEPSSAQRKHSEPDPVEDLFSHEEATSMYMSVTSSISAGSGSLPDMPGGWESPKYERGTRAVSSLTPTSSMGIDSLSTASEGTPKANPIVEVEHDGRDTSGDLGSPLLPVTDQLAATPAGIDLPDYAPKAAKRVLEIDELSLWLPSLDQQNTKAPDISIQSHQKKEFDNMEASTTSFADSVTSDGLSSPKNRLSQQPWRASTSSQAPPNVTSPEKVDASASGLQDKTILADVSRITIEFDIACGWLLAKMGGRLVSTWNLNGDREESQSESSNTTALPLDFMLASCSVRFLEHLPIHHFALEVTNHQNEFSTKEIILRVALSGINFKSLARADSSEFTINVTKFAFGHASEDIISFDDGLKMRDSIRDDFHSKQGDISLSVVSTKESARVDLATLPVHLAFNLERLDETLSWFGGLSTILEVGNSIASTSTIKGGKVDASQRPRGVHFEVTPSKVPPLQVGSPGVNPITWKINARMKGFVMTLQGEQCSVKLKTTAVKIVSRSAGIIVQIDKGKLTGPILNGDYSAETSAITNLLNIRAQFVFAPSEEDLDRLLLLLTPSKDKYDEDDDIMLDTLFRQRKQGAVLRLTVGNLKADFPHPEMLKPLSSLGNELARLSTVTKYLPQDDGPGILTLILVRECSCGVALGGGIGDIEITSTGMEAAHIGIPSLMAARVSSLSITRNDEEEFVGAAVTSQDEINMTTLPMIMARFIADEMDPTVKIKLYNVRSEYSVPSIVAFLGLDNDMSAEDFAANLANSVVNLAELKSQEAASHRLTQSSMSFGSSRPSAVPSKLSVTLRDCLVGLKPRKSPARGVVVFTSAKFLGSLDKDDTLDVSLEIQKASLMIINDARNVGTHVSHKRTFSDSQSNQVQLLHGMGYVPVCYISSAAIIIKVVRLDDNGEKSIDVEVRDDLLILETCADSTQTLITILNELAPPSPPNKALKYRTEVIPIDDMLSSFTGNAFDTGPISVGDNLSSLSTVEEDEKQSGLAEELEYVSDFYPMIAETGKRDVGMHMSGAGNADDVSPGLAHGSRRLFESFHSEAHVTSSVSSLDFQEDHFARKSAVGGTAHRWDSTYNTYALTNDAKLRGSPLRVRVRDVHFIWNLFDGFDWQQTRDTISKAVKDVEAKANEKFARTGGRASPQIDSEEDVIGDFLFNSIYIGIPSNRNPQQLREDINAHIDDFASETGSFTTTTTMTDGSATTIKPPSKKNKKLRLNRSKRQKMTFELKGISADLVVFPPGSGETQSSLDVRVNDLEIFDHVPSSNWRKFATYMYDAGEKESGTGMVHLEILNVKPVAELAASEIVLKATILPLRLHVDQDALDFMSRFFEFKDDSAPVDTSSTDQPFLQRVEVNAVRVRLDFKPKRVDYGSLRSGRTTEFMNFFVLEEADMVLRHVIIYGVSGFEKLGVTLNDIWMPDIKANQLPGVLAGLAPIKSLVGVGSGFKDLVVIPMREYKKDGRIVRSIQKGALAFAKTTTNELVKLGAKLAIGTQTVLQGTEDFLSAPGVLAPQRAGTTTDDDSADEEQQKQFSPYADQPVGVVQGLRGAYASLERDLLMARDAIVAVPGEVMDSGSAQGAAKALLKRAPTVILRPAIGASKALGQTLLGAGNSLDPTNRRRVDDVSSPPRPLVLSPTLVTTLLTFLFQKYKRH</sequence>
<evidence type="ECO:0000256" key="2">
    <source>
        <dbReference type="ARBA" id="ARBA00004623"/>
    </source>
</evidence>
<evidence type="ECO:0000313" key="14">
    <source>
        <dbReference type="EMBL" id="OJD21678.1"/>
    </source>
</evidence>
<dbReference type="GO" id="GO:0005789">
    <property type="term" value="C:endoplasmic reticulum membrane"/>
    <property type="evidence" value="ECO:0007669"/>
    <property type="project" value="UniProtKB-SubCell"/>
</dbReference>
<feature type="compositionally biased region" description="Basic and acidic residues" evidence="13">
    <location>
        <begin position="532"/>
        <end position="548"/>
    </location>
</feature>
<feature type="compositionally biased region" description="Polar residues" evidence="13">
    <location>
        <begin position="436"/>
        <end position="447"/>
    </location>
</feature>
<evidence type="ECO:0000256" key="3">
    <source>
        <dbReference type="ARBA" id="ARBA00009714"/>
    </source>
</evidence>
<dbReference type="PANTHER" id="PTHR13190">
    <property type="entry name" value="AUTOPHAGY-RELATED 2, ISOFORM A"/>
    <property type="match status" value="1"/>
</dbReference>
<evidence type="ECO:0000256" key="13">
    <source>
        <dbReference type="SAM" id="MobiDB-lite"/>
    </source>
</evidence>
<evidence type="ECO:0000256" key="12">
    <source>
        <dbReference type="ARBA" id="ARBA00024631"/>
    </source>
</evidence>
<dbReference type="GO" id="GO:0006869">
    <property type="term" value="P:lipid transport"/>
    <property type="evidence" value="ECO:0007669"/>
    <property type="project" value="UniProtKB-KW"/>
</dbReference>
<feature type="compositionally biased region" description="Low complexity" evidence="13">
    <location>
        <begin position="554"/>
        <end position="565"/>
    </location>
</feature>
<comment type="subcellular location">
    <subcellularLocation>
        <location evidence="1">Endoplasmic reticulum membrane</location>
        <topology evidence="1">Peripheral membrane protein</topology>
    </subcellularLocation>
    <subcellularLocation>
        <location evidence="2">Preautophagosomal structure membrane</location>
        <topology evidence="2">Peripheral membrane protein</topology>
    </subcellularLocation>
</comment>
<comment type="catalytic activity">
    <reaction evidence="12">
        <text>a 1,2-diacyl-sn-glycero-3-phosphocholine(in) = a 1,2-diacyl-sn-glycero-3-phosphocholine(out)</text>
        <dbReference type="Rhea" id="RHEA:38571"/>
        <dbReference type="ChEBI" id="CHEBI:57643"/>
    </reaction>
</comment>